<dbReference type="Proteomes" id="UP000028990">
    <property type="component" value="Unassembled WGS sequence"/>
</dbReference>
<evidence type="ECO:0000313" key="2">
    <source>
        <dbReference type="Proteomes" id="UP000028990"/>
    </source>
</evidence>
<reference evidence="1 2" key="1">
    <citation type="submission" date="2013-11" db="EMBL/GenBank/DDBJ databases">
        <title>The Damaraland mole rat (Fukomys damarensis) genome and evolution of African mole rats.</title>
        <authorList>
            <person name="Gladyshev V.N."/>
            <person name="Fang X."/>
        </authorList>
    </citation>
    <scope>NUCLEOTIDE SEQUENCE [LARGE SCALE GENOMIC DNA]</scope>
    <source>
        <tissue evidence="1">Liver</tissue>
    </source>
</reference>
<name>A0A091DHV4_FUKDA</name>
<protein>
    <submittedName>
        <fullName evidence="1">Uncharacterized protein</fullName>
    </submittedName>
</protein>
<proteinExistence type="predicted"/>
<accession>A0A091DHV4</accession>
<keyword evidence="2" id="KW-1185">Reference proteome</keyword>
<dbReference type="AlphaFoldDB" id="A0A091DHV4"/>
<gene>
    <name evidence="1" type="ORF">H920_08741</name>
</gene>
<dbReference type="EMBL" id="KN122553">
    <property type="protein sequence ID" value="KFO29860.1"/>
    <property type="molecule type" value="Genomic_DNA"/>
</dbReference>
<evidence type="ECO:0000313" key="1">
    <source>
        <dbReference type="EMBL" id="KFO29860.1"/>
    </source>
</evidence>
<organism evidence="1 2">
    <name type="scientific">Fukomys damarensis</name>
    <name type="common">Damaraland mole rat</name>
    <name type="synonym">Cryptomys damarensis</name>
    <dbReference type="NCBI Taxonomy" id="885580"/>
    <lineage>
        <taxon>Eukaryota</taxon>
        <taxon>Metazoa</taxon>
        <taxon>Chordata</taxon>
        <taxon>Craniata</taxon>
        <taxon>Vertebrata</taxon>
        <taxon>Euteleostomi</taxon>
        <taxon>Mammalia</taxon>
        <taxon>Eutheria</taxon>
        <taxon>Euarchontoglires</taxon>
        <taxon>Glires</taxon>
        <taxon>Rodentia</taxon>
        <taxon>Hystricomorpha</taxon>
        <taxon>Bathyergidae</taxon>
        <taxon>Fukomys</taxon>
    </lineage>
</organism>
<sequence length="102" mass="11256">MDTLVAVGALLAMEGDLSFLTYPENPNFLAAAFAYSGGLTNLYQDYEKQTLLLALEEPSLQLYPYKQHSGLEDESSMDAEESFGRATTVDNCITSRLFTNCI</sequence>